<dbReference type="Proteomes" id="UP001519460">
    <property type="component" value="Unassembled WGS sequence"/>
</dbReference>
<evidence type="ECO:0000256" key="5">
    <source>
        <dbReference type="ARBA" id="ARBA00023027"/>
    </source>
</evidence>
<name>A0ABD0KBG3_9CAEN</name>
<dbReference type="Gene3D" id="3.40.50.1220">
    <property type="entry name" value="TPP-binding domain"/>
    <property type="match status" value="1"/>
</dbReference>
<evidence type="ECO:0000256" key="3">
    <source>
        <dbReference type="ARBA" id="ARBA00022723"/>
    </source>
</evidence>
<dbReference type="SUPFAM" id="SSF52467">
    <property type="entry name" value="DHS-like NAD/FAD-binding domain"/>
    <property type="match status" value="1"/>
</dbReference>
<accession>A0ABD0KBG3</accession>
<feature type="compositionally biased region" description="Polar residues" evidence="9">
    <location>
        <begin position="300"/>
        <end position="319"/>
    </location>
</feature>
<dbReference type="InterPro" id="IPR050134">
    <property type="entry name" value="NAD-dep_sirtuin_deacylases"/>
</dbReference>
<feature type="binding site" evidence="8">
    <location>
        <position position="167"/>
    </location>
    <ligand>
        <name>Zn(2+)</name>
        <dbReference type="ChEBI" id="CHEBI:29105"/>
    </ligand>
</feature>
<dbReference type="InterPro" id="IPR026591">
    <property type="entry name" value="Sirtuin_cat_small_dom_sf"/>
</dbReference>
<feature type="compositionally biased region" description="Polar residues" evidence="9">
    <location>
        <begin position="410"/>
        <end position="434"/>
    </location>
</feature>
<feature type="region of interest" description="Disordered" evidence="9">
    <location>
        <begin position="293"/>
        <end position="470"/>
    </location>
</feature>
<feature type="binding site" evidence="8">
    <location>
        <position position="138"/>
    </location>
    <ligand>
        <name>Zn(2+)</name>
        <dbReference type="ChEBI" id="CHEBI:29105"/>
    </ligand>
</feature>
<dbReference type="Pfam" id="PF02146">
    <property type="entry name" value="SIR2"/>
    <property type="match status" value="1"/>
</dbReference>
<dbReference type="EMBL" id="JACVVK020000210">
    <property type="protein sequence ID" value="KAK7484438.1"/>
    <property type="molecule type" value="Genomic_DNA"/>
</dbReference>
<keyword evidence="5" id="KW-0520">NAD</keyword>
<comment type="catalytic activity">
    <reaction evidence="6">
        <text>N(6)-hexadecanoyl-L-lysyl-[protein] + NAD(+) + H2O = 2''-O-hexadecanoyl-ADP-D-ribose + nicotinamide + L-lysyl-[protein]</text>
        <dbReference type="Rhea" id="RHEA:70563"/>
        <dbReference type="Rhea" id="RHEA-COMP:9752"/>
        <dbReference type="Rhea" id="RHEA-COMP:14175"/>
        <dbReference type="ChEBI" id="CHEBI:15377"/>
        <dbReference type="ChEBI" id="CHEBI:17154"/>
        <dbReference type="ChEBI" id="CHEBI:29969"/>
        <dbReference type="ChEBI" id="CHEBI:57540"/>
        <dbReference type="ChEBI" id="CHEBI:138936"/>
        <dbReference type="ChEBI" id="CHEBI:189673"/>
    </reaction>
    <physiologicalReaction direction="left-to-right" evidence="6">
        <dbReference type="Rhea" id="RHEA:70564"/>
    </physiologicalReaction>
</comment>
<keyword evidence="3 8" id="KW-0479">Metal-binding</keyword>
<evidence type="ECO:0000256" key="1">
    <source>
        <dbReference type="ARBA" id="ARBA00001947"/>
    </source>
</evidence>
<feature type="domain" description="Deacetylase sirtuin-type" evidence="10">
    <location>
        <begin position="12"/>
        <end position="281"/>
    </location>
</feature>
<feature type="compositionally biased region" description="Low complexity" evidence="9">
    <location>
        <begin position="378"/>
        <end position="409"/>
    </location>
</feature>
<evidence type="ECO:0000256" key="7">
    <source>
        <dbReference type="ARBA" id="ARBA00048905"/>
    </source>
</evidence>
<evidence type="ECO:0000256" key="2">
    <source>
        <dbReference type="ARBA" id="ARBA00022679"/>
    </source>
</evidence>
<organism evidence="11 12">
    <name type="scientific">Batillaria attramentaria</name>
    <dbReference type="NCBI Taxonomy" id="370345"/>
    <lineage>
        <taxon>Eukaryota</taxon>
        <taxon>Metazoa</taxon>
        <taxon>Spiralia</taxon>
        <taxon>Lophotrochozoa</taxon>
        <taxon>Mollusca</taxon>
        <taxon>Gastropoda</taxon>
        <taxon>Caenogastropoda</taxon>
        <taxon>Sorbeoconcha</taxon>
        <taxon>Cerithioidea</taxon>
        <taxon>Batillariidae</taxon>
        <taxon>Batillaria</taxon>
    </lineage>
</organism>
<feature type="active site" description="Proton acceptor" evidence="8">
    <location>
        <position position="130"/>
    </location>
</feature>
<dbReference type="InterPro" id="IPR029035">
    <property type="entry name" value="DHS-like_NAD/FAD-binding_dom"/>
</dbReference>
<evidence type="ECO:0000256" key="9">
    <source>
        <dbReference type="SAM" id="MobiDB-lite"/>
    </source>
</evidence>
<keyword evidence="4 8" id="KW-0862">Zinc</keyword>
<evidence type="ECO:0000256" key="8">
    <source>
        <dbReference type="PROSITE-ProRule" id="PRU00236"/>
    </source>
</evidence>
<evidence type="ECO:0000313" key="12">
    <source>
        <dbReference type="Proteomes" id="UP001519460"/>
    </source>
</evidence>
<dbReference type="Gene3D" id="3.30.1600.10">
    <property type="entry name" value="SIR2/SIRT2 'Small Domain"/>
    <property type="match status" value="1"/>
</dbReference>
<dbReference type="PROSITE" id="PS50305">
    <property type="entry name" value="SIRTUIN"/>
    <property type="match status" value="1"/>
</dbReference>
<dbReference type="PANTHER" id="PTHR11085">
    <property type="entry name" value="NAD-DEPENDENT PROTEIN DEACYLASE SIRTUIN-5, MITOCHONDRIAL-RELATED"/>
    <property type="match status" value="1"/>
</dbReference>
<evidence type="ECO:0000313" key="11">
    <source>
        <dbReference type="EMBL" id="KAK7484438.1"/>
    </source>
</evidence>
<protein>
    <recommendedName>
        <fullName evidence="10">Deacetylase sirtuin-type domain-containing protein</fullName>
    </recommendedName>
</protein>
<feature type="binding site" evidence="8">
    <location>
        <position position="141"/>
    </location>
    <ligand>
        <name>Zn(2+)</name>
        <dbReference type="ChEBI" id="CHEBI:29105"/>
    </ligand>
</feature>
<proteinExistence type="predicted"/>
<dbReference type="GO" id="GO:0046872">
    <property type="term" value="F:metal ion binding"/>
    <property type="evidence" value="ECO:0007669"/>
    <property type="project" value="UniProtKB-KW"/>
</dbReference>
<feature type="compositionally biased region" description="Basic and acidic residues" evidence="9">
    <location>
        <begin position="360"/>
        <end position="377"/>
    </location>
</feature>
<dbReference type="PANTHER" id="PTHR11085:SF6">
    <property type="entry name" value="NAD-DEPENDENT PROTEIN DEACETYLASE SIRTUIN-2"/>
    <property type="match status" value="1"/>
</dbReference>
<sequence length="470" mass="50733">MACSLGIRTAPQVMDEVSFEGVARYIASGKVHNIITMAGAGISTSAGIPDYRSPGTGLYDQLKAEYNVTNPQELNSIEFFKKDPRPFFKRSKLFFQDVFKKGLLLRHYTQNIDTLERVAGLPEDMVVEAHGSWNTSHCMNCGKQYEKEWMKGAVMSDKVPTCTKRDCTGTIKPDIVLFGESLPERFANCAEEDFLKCDMLIILGTSLVVQPFASLTAKVPLATPRLYINREKGETGSRHPMMALIFGGGFYFDSPENTRDVFKATDCDSGCQEMADMLGWGKELREMVQREHRRIDRLNPKQTTKVPNNSQSVKSTQSLGAAKAATNSPRKSPNSSRSTRTASSGSAAKSAGNSLGKSAKPREATASHRKAGDRTESTETVAAESERSATPASADSSAVSRSSPKPASAQSCLVTSSKTAQGRSPSRSTTTKGTHGSAAKASYVTGKASPTSARGKGSPKTYSAKTADRK</sequence>
<feature type="binding site" evidence="8">
    <location>
        <position position="162"/>
    </location>
    <ligand>
        <name>Zn(2+)</name>
        <dbReference type="ChEBI" id="CHEBI:29105"/>
    </ligand>
</feature>
<gene>
    <name evidence="11" type="ORF">BaRGS_00024323</name>
</gene>
<evidence type="ECO:0000256" key="4">
    <source>
        <dbReference type="ARBA" id="ARBA00022833"/>
    </source>
</evidence>
<evidence type="ECO:0000259" key="10">
    <source>
        <dbReference type="PROSITE" id="PS50305"/>
    </source>
</evidence>
<comment type="catalytic activity">
    <reaction evidence="7">
        <text>N(6)-tetradecanoyl-L-lysyl-[protein] + NAD(+) + H2O = 2''-O-tetradecanoyl-ADP-D-ribose + nicotinamide + L-lysyl-[protein]</text>
        <dbReference type="Rhea" id="RHEA:70567"/>
        <dbReference type="Rhea" id="RHEA-COMP:9752"/>
        <dbReference type="Rhea" id="RHEA-COMP:15437"/>
        <dbReference type="ChEBI" id="CHEBI:15377"/>
        <dbReference type="ChEBI" id="CHEBI:17154"/>
        <dbReference type="ChEBI" id="CHEBI:29969"/>
        <dbReference type="ChEBI" id="CHEBI:57540"/>
        <dbReference type="ChEBI" id="CHEBI:141129"/>
        <dbReference type="ChEBI" id="CHEBI:189674"/>
    </reaction>
    <physiologicalReaction direction="left-to-right" evidence="7">
        <dbReference type="Rhea" id="RHEA:70568"/>
    </physiologicalReaction>
</comment>
<evidence type="ECO:0000256" key="6">
    <source>
        <dbReference type="ARBA" id="ARBA00048378"/>
    </source>
</evidence>
<dbReference type="GO" id="GO:0016740">
    <property type="term" value="F:transferase activity"/>
    <property type="evidence" value="ECO:0007669"/>
    <property type="project" value="UniProtKB-KW"/>
</dbReference>
<keyword evidence="2" id="KW-0808">Transferase</keyword>
<reference evidence="11 12" key="1">
    <citation type="journal article" date="2023" name="Sci. Data">
        <title>Genome assembly of the Korean intertidal mud-creeper Batillaria attramentaria.</title>
        <authorList>
            <person name="Patra A.K."/>
            <person name="Ho P.T."/>
            <person name="Jun S."/>
            <person name="Lee S.J."/>
            <person name="Kim Y."/>
            <person name="Won Y.J."/>
        </authorList>
    </citation>
    <scope>NUCLEOTIDE SEQUENCE [LARGE SCALE GENOMIC DNA]</scope>
    <source>
        <strain evidence="11">Wonlab-2016</strain>
    </source>
</reference>
<comment type="caution">
    <text evidence="11">The sequence shown here is derived from an EMBL/GenBank/DDBJ whole genome shotgun (WGS) entry which is preliminary data.</text>
</comment>
<dbReference type="InterPro" id="IPR003000">
    <property type="entry name" value="Sirtuin"/>
</dbReference>
<dbReference type="AlphaFoldDB" id="A0ABD0KBG3"/>
<keyword evidence="12" id="KW-1185">Reference proteome</keyword>
<dbReference type="InterPro" id="IPR026590">
    <property type="entry name" value="Ssirtuin_cat_dom"/>
</dbReference>
<comment type="cofactor">
    <cofactor evidence="1">
        <name>Zn(2+)</name>
        <dbReference type="ChEBI" id="CHEBI:29105"/>
    </cofactor>
</comment>
<feature type="compositionally biased region" description="Low complexity" evidence="9">
    <location>
        <begin position="326"/>
        <end position="358"/>
    </location>
</feature>